<dbReference type="InterPro" id="IPR050645">
    <property type="entry name" value="Histidine_acid_phosphatase"/>
</dbReference>
<evidence type="ECO:0000313" key="5">
    <source>
        <dbReference type="Proteomes" id="UP000197424"/>
    </source>
</evidence>
<dbReference type="InterPro" id="IPR029033">
    <property type="entry name" value="His_PPase_superfam"/>
</dbReference>
<dbReference type="PANTHER" id="PTHR11567">
    <property type="entry name" value="ACID PHOSPHATASE-RELATED"/>
    <property type="match status" value="1"/>
</dbReference>
<reference evidence="5" key="1">
    <citation type="submission" date="2017-06" db="EMBL/GenBank/DDBJ databases">
        <title>Whole genome sequence of Laribacter hongkongensis LHGZ1.</title>
        <authorList>
            <person name="Chen D."/>
            <person name="Wu H."/>
            <person name="Chen J."/>
        </authorList>
    </citation>
    <scope>NUCLEOTIDE SEQUENCE [LARGE SCALE GENOMIC DNA]</scope>
    <source>
        <strain evidence="5">LHGZ1</strain>
    </source>
</reference>
<dbReference type="OrthoDB" id="395886at2"/>
<dbReference type="EMBL" id="CP022115">
    <property type="protein sequence ID" value="ASJ26289.1"/>
    <property type="molecule type" value="Genomic_DNA"/>
</dbReference>
<sequence>MWRLLLPGLLLGLSASAVAATEQWVIVMRHGVRAPTQSVPTQSAWTRKALPDWPVGRGELTPRGAALLTAQWQALGQQAREAGLLPGQGCPPPGSVHVRADTDERTQASAAALLQGLAPGCGLKFAVRSEKTTDPLFHPVKAGVCRYDRQQVTAALQPQLPGLQQALQPSLQALQMASGCCAPSLCQSLDAARRCVLPLLPSRIHVSADRQQVSLHGGLGIAASLAENLLLTAAEWPQGVPAGVLGVTAEQLPALLPAHAAAFRFVNGSEPVARSNGSALLDQVIRTLQDPQAAPLTVLVGHDTNIANLAGLLDLHWHISPYARDEIPPGSGLLFRRRSDPQEGEQVSIAFFTPSLASLTRPDIREERPQASRLPVPGCGGKDCPAGGFALLGAGQVDPGCVPPAQATTLR</sequence>
<keyword evidence="3" id="KW-0732">Signal</keyword>
<dbReference type="Gene3D" id="3.40.50.1240">
    <property type="entry name" value="Phosphoglycerate mutase-like"/>
    <property type="match status" value="2"/>
</dbReference>
<dbReference type="AlphaFoldDB" id="A0A248LP95"/>
<proteinExistence type="inferred from homology"/>
<dbReference type="Pfam" id="PF00328">
    <property type="entry name" value="His_Phos_2"/>
    <property type="match status" value="1"/>
</dbReference>
<dbReference type="InterPro" id="IPR000560">
    <property type="entry name" value="His_Pase_clade-2"/>
</dbReference>
<dbReference type="RefSeq" id="WP_088861818.1">
    <property type="nucleotide sequence ID" value="NZ_CP022115.1"/>
</dbReference>
<name>A0A248LP95_9NEIS</name>
<dbReference type="PANTHER" id="PTHR11567:SF110">
    <property type="entry name" value="2-PHOSPHOXYLOSE PHOSPHATASE 1"/>
    <property type="match status" value="1"/>
</dbReference>
<dbReference type="Proteomes" id="UP000197424">
    <property type="component" value="Chromosome"/>
</dbReference>
<dbReference type="GO" id="GO:0050308">
    <property type="term" value="F:sugar-phosphatase activity"/>
    <property type="evidence" value="ECO:0007669"/>
    <property type="project" value="TreeGrafter"/>
</dbReference>
<protein>
    <submittedName>
        <fullName evidence="4">Histidine acid phosphatase</fullName>
    </submittedName>
</protein>
<evidence type="ECO:0000256" key="1">
    <source>
        <dbReference type="ARBA" id="ARBA00005375"/>
    </source>
</evidence>
<dbReference type="CDD" id="cd07061">
    <property type="entry name" value="HP_HAP_like"/>
    <property type="match status" value="1"/>
</dbReference>
<dbReference type="SUPFAM" id="SSF53254">
    <property type="entry name" value="Phosphoglycerate mutase-like"/>
    <property type="match status" value="1"/>
</dbReference>
<comment type="similarity">
    <text evidence="1">Belongs to the histidine acid phosphatase family.</text>
</comment>
<feature type="chain" id="PRO_5012422222" evidence="3">
    <location>
        <begin position="20"/>
        <end position="411"/>
    </location>
</feature>
<evidence type="ECO:0000256" key="2">
    <source>
        <dbReference type="ARBA" id="ARBA00022801"/>
    </source>
</evidence>
<gene>
    <name evidence="4" type="ORF">LHGZ1_3458</name>
</gene>
<feature type="signal peptide" evidence="3">
    <location>
        <begin position="1"/>
        <end position="19"/>
    </location>
</feature>
<dbReference type="GO" id="GO:0030288">
    <property type="term" value="C:outer membrane-bounded periplasmic space"/>
    <property type="evidence" value="ECO:0007669"/>
    <property type="project" value="TreeGrafter"/>
</dbReference>
<accession>A0A248LP95</accession>
<keyword evidence="2" id="KW-0378">Hydrolase</keyword>
<evidence type="ECO:0000256" key="3">
    <source>
        <dbReference type="SAM" id="SignalP"/>
    </source>
</evidence>
<evidence type="ECO:0000313" key="4">
    <source>
        <dbReference type="EMBL" id="ASJ26289.1"/>
    </source>
</evidence>
<organism evidence="4 5">
    <name type="scientific">Laribacter hongkongensis</name>
    <dbReference type="NCBI Taxonomy" id="168471"/>
    <lineage>
        <taxon>Bacteria</taxon>
        <taxon>Pseudomonadati</taxon>
        <taxon>Pseudomonadota</taxon>
        <taxon>Betaproteobacteria</taxon>
        <taxon>Neisseriales</taxon>
        <taxon>Aquaspirillaceae</taxon>
        <taxon>Laribacter</taxon>
    </lineage>
</organism>